<feature type="compositionally biased region" description="Basic and acidic residues" evidence="1">
    <location>
        <begin position="1320"/>
        <end position="1334"/>
    </location>
</feature>
<feature type="region of interest" description="Disordered" evidence="1">
    <location>
        <begin position="1291"/>
        <end position="1347"/>
    </location>
</feature>
<accession>A0A9P0B5V1</accession>
<feature type="compositionally biased region" description="Low complexity" evidence="1">
    <location>
        <begin position="403"/>
        <end position="412"/>
    </location>
</feature>
<feature type="compositionally biased region" description="Basic and acidic residues" evidence="1">
    <location>
        <begin position="1422"/>
        <end position="1435"/>
    </location>
</feature>
<feature type="region of interest" description="Disordered" evidence="1">
    <location>
        <begin position="1071"/>
        <end position="1136"/>
    </location>
</feature>
<feature type="region of interest" description="Disordered" evidence="1">
    <location>
        <begin position="744"/>
        <end position="794"/>
    </location>
</feature>
<feature type="region of interest" description="Disordered" evidence="1">
    <location>
        <begin position="1415"/>
        <end position="1508"/>
    </location>
</feature>
<dbReference type="EMBL" id="OV121135">
    <property type="protein sequence ID" value="CAH0554958.1"/>
    <property type="molecule type" value="Genomic_DNA"/>
</dbReference>
<feature type="compositionally biased region" description="Polar residues" evidence="1">
    <location>
        <begin position="1293"/>
        <end position="1302"/>
    </location>
</feature>
<feature type="compositionally biased region" description="Basic and acidic residues" evidence="1">
    <location>
        <begin position="778"/>
        <end position="788"/>
    </location>
</feature>
<protein>
    <submittedName>
        <fullName evidence="2">Uncharacterized protein</fullName>
    </submittedName>
</protein>
<organism evidence="2 3">
    <name type="scientific">Brassicogethes aeneus</name>
    <name type="common">Rape pollen beetle</name>
    <name type="synonym">Meligethes aeneus</name>
    <dbReference type="NCBI Taxonomy" id="1431903"/>
    <lineage>
        <taxon>Eukaryota</taxon>
        <taxon>Metazoa</taxon>
        <taxon>Ecdysozoa</taxon>
        <taxon>Arthropoda</taxon>
        <taxon>Hexapoda</taxon>
        <taxon>Insecta</taxon>
        <taxon>Pterygota</taxon>
        <taxon>Neoptera</taxon>
        <taxon>Endopterygota</taxon>
        <taxon>Coleoptera</taxon>
        <taxon>Polyphaga</taxon>
        <taxon>Cucujiformia</taxon>
        <taxon>Nitidulidae</taxon>
        <taxon>Meligethinae</taxon>
        <taxon>Brassicogethes</taxon>
    </lineage>
</organism>
<evidence type="ECO:0000313" key="3">
    <source>
        <dbReference type="Proteomes" id="UP001154078"/>
    </source>
</evidence>
<feature type="compositionally biased region" description="Polar residues" evidence="1">
    <location>
        <begin position="110"/>
        <end position="127"/>
    </location>
</feature>
<proteinExistence type="predicted"/>
<feature type="compositionally biased region" description="Low complexity" evidence="1">
    <location>
        <begin position="98"/>
        <end position="109"/>
    </location>
</feature>
<dbReference type="Proteomes" id="UP001154078">
    <property type="component" value="Chromosome 4"/>
</dbReference>
<feature type="region of interest" description="Disordered" evidence="1">
    <location>
        <begin position="1"/>
        <end position="51"/>
    </location>
</feature>
<feature type="compositionally biased region" description="Polar residues" evidence="1">
    <location>
        <begin position="1"/>
        <end position="18"/>
    </location>
</feature>
<gene>
    <name evidence="2" type="ORF">MELIAE_LOCUS6415</name>
</gene>
<feature type="compositionally biased region" description="Polar residues" evidence="1">
    <location>
        <begin position="1119"/>
        <end position="1130"/>
    </location>
</feature>
<feature type="region of interest" description="Disordered" evidence="1">
    <location>
        <begin position="400"/>
        <end position="421"/>
    </location>
</feature>
<feature type="compositionally biased region" description="Low complexity" evidence="1">
    <location>
        <begin position="1486"/>
        <end position="1500"/>
    </location>
</feature>
<name>A0A9P0B5V1_BRAAE</name>
<evidence type="ECO:0000313" key="2">
    <source>
        <dbReference type="EMBL" id="CAH0554958.1"/>
    </source>
</evidence>
<feature type="compositionally biased region" description="Basic and acidic residues" evidence="1">
    <location>
        <begin position="1454"/>
        <end position="1481"/>
    </location>
</feature>
<keyword evidence="3" id="KW-1185">Reference proteome</keyword>
<feature type="region of interest" description="Disordered" evidence="1">
    <location>
        <begin position="75"/>
        <end position="128"/>
    </location>
</feature>
<reference evidence="2" key="1">
    <citation type="submission" date="2021-12" db="EMBL/GenBank/DDBJ databases">
        <authorList>
            <person name="King R."/>
        </authorList>
    </citation>
    <scope>NUCLEOTIDE SEQUENCE</scope>
</reference>
<evidence type="ECO:0000256" key="1">
    <source>
        <dbReference type="SAM" id="MobiDB-lite"/>
    </source>
</evidence>
<dbReference type="OrthoDB" id="8197951at2759"/>
<feature type="compositionally biased region" description="Polar residues" evidence="1">
    <location>
        <begin position="37"/>
        <end position="51"/>
    </location>
</feature>
<sequence length="1538" mass="173735">MVQELSLNTLDLSSQKSKASVGRSASRRPPTRRRQDPTASPPLNGNSPLRNAHTTAVTNLHRVSRLCHQIHDSAVRQAFGRRSPPRPPIDERQSGDGSVEIYEIESVSSDTNKSHTNLSRTKSTSSEDVLLNAEDSSTKSIEDLEDLEQLQSWRRTSKIRRSLQFPKPNKPTPAKPLDLPENSVSVKKIKEDLEKGRRLNTALRGNNIDLEALDQILQSISSSSSIHSDKTTEDNLEDEEVKLITSKKLEKRDSFVTVESLQAVRGRLRRTSSPSSDIYSNKDEEIDDGIVTEEKQLEMPYQDKSPSKVRSYVFGMESLLNKKPVLGTGSLESRSKLVTANSSNRNEDWYNRRKSYGFEKVHSHEDSTISHKTKNFVESSTDSGICRSSEIVVVPTATKSTYDDNSSDATNSDNEKKPYVTKENGINFGNVRKMTNLFNKEDVKFYNNKAYEENNWTKRASYNEEWKPKSTTITIPIVNNKNNIIDLTWNDQPEKDIKRHSIAVDEAKYASKNLDNSFKRTSLAINDHTDDDTNFNRKTKKVEFCKTEVHFAADSGKVNIVETDEKPPPTNNFRRRRRNSGPIVSLAEDYNRNGLPVLHFGDTSYEKTMFGVDDDEKSLYENLHSRVPPAFGVVTVNTNINHFDYVNDKKDLSENENIRGILKNKPVKPKPYHLGEIVPFSELNSDDENKKWGVRLRPVKKEEPPVWKSTVSVQNSVYEDRSHYGKENDQPEFQKLLKNLRPTKKDLSDSETNFSDTGYSGIRVTSDNRRSSWSVSDKTVDESQKEPKGFSTKVNFGNGEATVVKSDAFMDTRHPSWSGADNSKEPRQLLNKGLVVRIGKSDSATNHMVCSKMTTTQDRHNTTTTTKITIDLSPSPPTTQQDKQPIFAYAKYDRSQNHNFKSTSLILNTIKDNNEAETKIPQQLEALKRLYEDEQSDSDADKEVQQLMSKVNDMGKLEDDHSSIVSGSWSKLSAQKRLHSYKNGANEPYSRYDLNTTNAKIEKDSSMDSLKTAQSTNKTSIIRNKFSPIVIRKVAPAIRSDLKSAMPTETLSSPSLVGRKVNGFDYPEKLEKTNYNGRQSPAKIVNGRQSPAKPMVNGRKSPTKPISNGRLTPTRLVQGRSSPVKQNRNSPTKDFKTISDSKLQTKHVNDMVLRQPKKSEMTYFGVNVSPKPIKRAETVIPKENKLSEKPDLLQHYNKSNEAQIRVVKPRRKSPEVKKESPIYENVNGVKRNKYAAKDFDNNILDELTKAADQILQAVNGYTDEEAKNRLTSDDDHKALETISETKSWKKETLSSLNKTKPPNSKAKLKHTSSNSSIDSVTKDRRRVSTVEKRSTPSKVSLEKPKKKPMAEVIMTKSTTKARRLQRASSREALLQSHGSSSEDLSINVEAPVRKPRLVKKTKAMQLTVTNGLEMHKKPTGYRRKETENSKVEERVLNSLPEIRHKTAVSTIRSTAEKSSRDRTRSRTEEAKKRSPPKREVMKSVNSSSSRAESRSRSSASTKEAVTTHRTTTAYVPVCSDRRRNMHAVQADDCPCLCS</sequence>